<accession>A0ABN7PD08</accession>
<proteinExistence type="predicted"/>
<evidence type="ECO:0000313" key="3">
    <source>
        <dbReference type="Proteomes" id="UP001153148"/>
    </source>
</evidence>
<evidence type="ECO:0000313" key="2">
    <source>
        <dbReference type="EMBL" id="CAG2065673.1"/>
    </source>
</evidence>
<dbReference type="EMBL" id="CAJPIN010045656">
    <property type="protein sequence ID" value="CAG2065673.1"/>
    <property type="molecule type" value="Genomic_DNA"/>
</dbReference>
<comment type="caution">
    <text evidence="2">The sequence shown here is derived from an EMBL/GenBank/DDBJ whole genome shotgun (WGS) entry which is preliminary data.</text>
</comment>
<keyword evidence="3" id="KW-1185">Reference proteome</keyword>
<reference evidence="2" key="1">
    <citation type="submission" date="2021-03" db="EMBL/GenBank/DDBJ databases">
        <authorList>
            <person name="Tran Van P."/>
        </authorList>
    </citation>
    <scope>NUCLEOTIDE SEQUENCE</scope>
</reference>
<protein>
    <submittedName>
        <fullName evidence="2">Uncharacterized protein</fullName>
    </submittedName>
</protein>
<feature type="compositionally biased region" description="Basic and acidic residues" evidence="1">
    <location>
        <begin position="1"/>
        <end position="17"/>
    </location>
</feature>
<sequence length="157" mass="17003">MVKVNEKPEEKSPKHQDFGPQSSFSNDGSFVVLEESSVEGMTAQVDIMVKVNEKPEENSPKHQDFGPQSSFSNDGSFVVLEESSVEGMTAQLPNSHLPPSLTFDGLPSVGNSTLGPSNTNGQGACYMSTSMTTDLNPEEIQNKLHELLVENVELKGM</sequence>
<feature type="region of interest" description="Disordered" evidence="1">
    <location>
        <begin position="1"/>
        <end position="30"/>
    </location>
</feature>
<name>A0ABN7PD08_TIMPD</name>
<organism evidence="2 3">
    <name type="scientific">Timema podura</name>
    <name type="common">Walking stick</name>
    <dbReference type="NCBI Taxonomy" id="61482"/>
    <lineage>
        <taxon>Eukaryota</taxon>
        <taxon>Metazoa</taxon>
        <taxon>Ecdysozoa</taxon>
        <taxon>Arthropoda</taxon>
        <taxon>Hexapoda</taxon>
        <taxon>Insecta</taxon>
        <taxon>Pterygota</taxon>
        <taxon>Neoptera</taxon>
        <taxon>Polyneoptera</taxon>
        <taxon>Phasmatodea</taxon>
        <taxon>Timematodea</taxon>
        <taxon>Timematoidea</taxon>
        <taxon>Timematidae</taxon>
        <taxon>Timema</taxon>
    </lineage>
</organism>
<feature type="non-terminal residue" evidence="2">
    <location>
        <position position="157"/>
    </location>
</feature>
<gene>
    <name evidence="2" type="ORF">TPAB3V08_LOCUS12617</name>
</gene>
<evidence type="ECO:0000256" key="1">
    <source>
        <dbReference type="SAM" id="MobiDB-lite"/>
    </source>
</evidence>
<feature type="compositionally biased region" description="Polar residues" evidence="1">
    <location>
        <begin position="19"/>
        <end position="28"/>
    </location>
</feature>
<dbReference type="Proteomes" id="UP001153148">
    <property type="component" value="Unassembled WGS sequence"/>
</dbReference>
<feature type="compositionally biased region" description="Polar residues" evidence="1">
    <location>
        <begin position="66"/>
        <end position="75"/>
    </location>
</feature>
<feature type="compositionally biased region" description="Basic and acidic residues" evidence="1">
    <location>
        <begin position="52"/>
        <end position="64"/>
    </location>
</feature>
<feature type="region of interest" description="Disordered" evidence="1">
    <location>
        <begin position="52"/>
        <end position="117"/>
    </location>
</feature>